<dbReference type="PATRIC" id="fig|113653.22.peg.1816"/>
<dbReference type="EMBL" id="CP011267">
    <property type="protein sequence ID" value="AKG90875.1"/>
    <property type="molecule type" value="Genomic_DNA"/>
</dbReference>
<dbReference type="RefSeq" id="WP_052747838.1">
    <property type="nucleotide sequence ID" value="NZ_CP011267.1"/>
</dbReference>
<dbReference type="AlphaFoldDB" id="A0A0F7IG77"/>
<keyword evidence="3" id="KW-0472">Membrane</keyword>
<gene>
    <name evidence="6" type="ORF">GAH_01847</name>
</gene>
<dbReference type="Pfam" id="PF00535">
    <property type="entry name" value="Glycos_transf_2"/>
    <property type="match status" value="1"/>
</dbReference>
<evidence type="ECO:0000313" key="6">
    <source>
        <dbReference type="EMBL" id="AKG90875.1"/>
    </source>
</evidence>
<feature type="transmembrane region" description="Helical" evidence="3">
    <location>
        <begin position="252"/>
        <end position="273"/>
    </location>
</feature>
<dbReference type="InterPro" id="IPR001173">
    <property type="entry name" value="Glyco_trans_2-like"/>
</dbReference>
<sequence>MAKMSAVVTAYREPEFLFEIVEDLAKRGYEVVVSADCLSEEDVRRVRELGVKATLSDVRRGKWKALNDALELVTGDYVLFVDSDTRLIDIPNPSSDVVELTKEVRGRSIVERLVAVDYLLMNVSARISSKILGFSMVNGSAFISRSDVVKRLGFRPKIIEDADFGFRAGFEGYRVAVSGRAVTKAPSTLKEWFRQRERWALGGAELFAEFLPKFLRMPRIVLPMLVLYYPAIVGFLLAMFLPDSIAIKLLYFLLPLLLSLPVKAVAIFMLLVFEFHLLRNILAMVVSFVLWVMFVALVARKYGFRLDTGILPVYYFLYSPLWTMVNVAMLFRYLILRLVGKEVSAEGWKVG</sequence>
<proteinExistence type="predicted"/>
<reference evidence="6 7" key="1">
    <citation type="submission" date="2015-04" db="EMBL/GenBank/DDBJ databases">
        <title>The complete genome sequence of the hyperthermophilic, obligate iron-reducing archaeon Geoglobus ahangari strain 234T.</title>
        <authorList>
            <person name="Manzella M.P."/>
            <person name="Holmes D.E."/>
            <person name="Rocheleau J.M."/>
            <person name="Chung A."/>
            <person name="Reguera G."/>
            <person name="Kashefi K."/>
        </authorList>
    </citation>
    <scope>NUCLEOTIDE SEQUENCE [LARGE SCALE GENOMIC DNA]</scope>
    <source>
        <strain evidence="6 7">234</strain>
    </source>
</reference>
<feature type="domain" description="Glycosyltransferase 2-like" evidence="5">
    <location>
        <begin position="106"/>
        <end position="258"/>
    </location>
</feature>
<evidence type="ECO:0000256" key="3">
    <source>
        <dbReference type="SAM" id="Phobius"/>
    </source>
</evidence>
<feature type="transmembrane region" description="Helical" evidence="3">
    <location>
        <begin position="280"/>
        <end position="299"/>
    </location>
</feature>
<dbReference type="HOGENOM" id="CLU_779883_0_0_2"/>
<name>A0A0F7IG77_9EURY</name>
<dbReference type="InParanoid" id="A0A0F7IG77"/>
<dbReference type="Pfam" id="PF13632">
    <property type="entry name" value="Glyco_trans_2_3"/>
    <property type="match status" value="1"/>
</dbReference>
<dbReference type="Gene3D" id="3.90.550.10">
    <property type="entry name" value="Spore Coat Polysaccharide Biosynthesis Protein SpsA, Chain A"/>
    <property type="match status" value="1"/>
</dbReference>
<dbReference type="InterPro" id="IPR029044">
    <property type="entry name" value="Nucleotide-diphossugar_trans"/>
</dbReference>
<keyword evidence="7" id="KW-1185">Reference proteome</keyword>
<accession>A0A0F7IG77</accession>
<evidence type="ECO:0000256" key="2">
    <source>
        <dbReference type="ARBA" id="ARBA00022679"/>
    </source>
</evidence>
<evidence type="ECO:0000259" key="4">
    <source>
        <dbReference type="Pfam" id="PF00535"/>
    </source>
</evidence>
<keyword evidence="1" id="KW-0328">Glycosyltransferase</keyword>
<organism evidence="6 7">
    <name type="scientific">Geoglobus ahangari</name>
    <dbReference type="NCBI Taxonomy" id="113653"/>
    <lineage>
        <taxon>Archaea</taxon>
        <taxon>Methanobacteriati</taxon>
        <taxon>Methanobacteriota</taxon>
        <taxon>Archaeoglobi</taxon>
        <taxon>Archaeoglobales</taxon>
        <taxon>Archaeoglobaceae</taxon>
        <taxon>Geoglobus</taxon>
    </lineage>
</organism>
<dbReference type="GeneID" id="24804414"/>
<protein>
    <submittedName>
        <fullName evidence="6">Glycosyltransferase</fullName>
    </submittedName>
</protein>
<feature type="transmembrane region" description="Helical" evidence="3">
    <location>
        <begin position="311"/>
        <end position="331"/>
    </location>
</feature>
<keyword evidence="3" id="KW-0812">Transmembrane</keyword>
<dbReference type="PANTHER" id="PTHR43630">
    <property type="entry name" value="POLY-BETA-1,6-N-ACETYL-D-GLUCOSAMINE SYNTHASE"/>
    <property type="match status" value="1"/>
</dbReference>
<dbReference type="STRING" id="113653.GAH_01847"/>
<feature type="domain" description="Glycosyltransferase 2-like" evidence="4">
    <location>
        <begin position="5"/>
        <end position="85"/>
    </location>
</feature>
<dbReference type="OrthoDB" id="46222at2157"/>
<dbReference type="GO" id="GO:0016757">
    <property type="term" value="F:glycosyltransferase activity"/>
    <property type="evidence" value="ECO:0007669"/>
    <property type="project" value="UniProtKB-KW"/>
</dbReference>
<feature type="transmembrane region" description="Helical" evidence="3">
    <location>
        <begin position="220"/>
        <end position="240"/>
    </location>
</feature>
<dbReference type="PANTHER" id="PTHR43630:SF1">
    <property type="entry name" value="POLY-BETA-1,6-N-ACETYL-D-GLUCOSAMINE SYNTHASE"/>
    <property type="match status" value="1"/>
</dbReference>
<keyword evidence="2 6" id="KW-0808">Transferase</keyword>
<dbReference type="SUPFAM" id="SSF53448">
    <property type="entry name" value="Nucleotide-diphospho-sugar transferases"/>
    <property type="match status" value="1"/>
</dbReference>
<evidence type="ECO:0000313" key="7">
    <source>
        <dbReference type="Proteomes" id="UP000034723"/>
    </source>
</evidence>
<keyword evidence="3" id="KW-1133">Transmembrane helix</keyword>
<dbReference type="KEGG" id="gah:GAH_01847"/>
<evidence type="ECO:0000259" key="5">
    <source>
        <dbReference type="Pfam" id="PF13632"/>
    </source>
</evidence>
<evidence type="ECO:0000256" key="1">
    <source>
        <dbReference type="ARBA" id="ARBA00022676"/>
    </source>
</evidence>
<dbReference type="Proteomes" id="UP000034723">
    <property type="component" value="Chromosome"/>
</dbReference>